<comment type="caution">
    <text evidence="2">The sequence shown here is derived from an EMBL/GenBank/DDBJ whole genome shotgun (WGS) entry which is preliminary data.</text>
</comment>
<feature type="transmembrane region" description="Helical" evidence="1">
    <location>
        <begin position="63"/>
        <end position="87"/>
    </location>
</feature>
<dbReference type="Proteomes" id="UP000237105">
    <property type="component" value="Unassembled WGS sequence"/>
</dbReference>
<name>A0A2P5DZV9_PARAD</name>
<dbReference type="AlphaFoldDB" id="A0A2P5DZV9"/>
<dbReference type="SUPFAM" id="SSF53098">
    <property type="entry name" value="Ribonuclease H-like"/>
    <property type="match status" value="1"/>
</dbReference>
<dbReference type="InterPro" id="IPR012337">
    <property type="entry name" value="RNaseH-like_sf"/>
</dbReference>
<evidence type="ECO:0000313" key="3">
    <source>
        <dbReference type="Proteomes" id="UP000237105"/>
    </source>
</evidence>
<proteinExistence type="predicted"/>
<dbReference type="Gene3D" id="3.30.420.10">
    <property type="entry name" value="Ribonuclease H-like superfamily/Ribonuclease H"/>
    <property type="match status" value="1"/>
</dbReference>
<evidence type="ECO:0000256" key="1">
    <source>
        <dbReference type="SAM" id="Phobius"/>
    </source>
</evidence>
<evidence type="ECO:0000313" key="2">
    <source>
        <dbReference type="EMBL" id="PON78832.1"/>
    </source>
</evidence>
<dbReference type="PANTHER" id="PTHR42648">
    <property type="entry name" value="TRANSPOSASE, PUTATIVE-RELATED"/>
    <property type="match status" value="1"/>
</dbReference>
<dbReference type="InterPro" id="IPR036397">
    <property type="entry name" value="RNaseH_sf"/>
</dbReference>
<organism evidence="2 3">
    <name type="scientific">Parasponia andersonii</name>
    <name type="common">Sponia andersonii</name>
    <dbReference type="NCBI Taxonomy" id="3476"/>
    <lineage>
        <taxon>Eukaryota</taxon>
        <taxon>Viridiplantae</taxon>
        <taxon>Streptophyta</taxon>
        <taxon>Embryophyta</taxon>
        <taxon>Tracheophyta</taxon>
        <taxon>Spermatophyta</taxon>
        <taxon>Magnoliopsida</taxon>
        <taxon>eudicotyledons</taxon>
        <taxon>Gunneridae</taxon>
        <taxon>Pentapetalae</taxon>
        <taxon>rosids</taxon>
        <taxon>fabids</taxon>
        <taxon>Rosales</taxon>
        <taxon>Cannabaceae</taxon>
        <taxon>Parasponia</taxon>
    </lineage>
</organism>
<dbReference type="EMBL" id="JXTB01000007">
    <property type="protein sequence ID" value="PON78832.1"/>
    <property type="molecule type" value="Genomic_DNA"/>
</dbReference>
<accession>A0A2P5DZV9</accession>
<keyword evidence="1" id="KW-0472">Membrane</keyword>
<gene>
    <name evidence="2" type="ORF">PanWU01x14_017310</name>
</gene>
<sequence>MGSSPHLSLDGFRYYVHFIDDYTKYTWIFPLKQNSEAYQIFVDFNMFVERQFDKKKKLSPFKLIGVVNIGVFFLYSTNLGFNLGIVVHTHTNKMVKLRENICTLLKLVLHFYHKHRCL</sequence>
<keyword evidence="1" id="KW-0812">Transmembrane</keyword>
<dbReference type="GO" id="GO:0003676">
    <property type="term" value="F:nucleic acid binding"/>
    <property type="evidence" value="ECO:0007669"/>
    <property type="project" value="InterPro"/>
</dbReference>
<dbReference type="InterPro" id="IPR039537">
    <property type="entry name" value="Retrotran_Ty1/copia-like"/>
</dbReference>
<protein>
    <submittedName>
        <fullName evidence="2">Ribonuclease H-like domain containing protein</fullName>
    </submittedName>
</protein>
<keyword evidence="1" id="KW-1133">Transmembrane helix</keyword>
<reference evidence="3" key="1">
    <citation type="submission" date="2016-06" db="EMBL/GenBank/DDBJ databases">
        <title>Parallel loss of symbiosis genes in relatives of nitrogen-fixing non-legume Parasponia.</title>
        <authorList>
            <person name="Van Velzen R."/>
            <person name="Holmer R."/>
            <person name="Bu F."/>
            <person name="Rutten L."/>
            <person name="Van Zeijl A."/>
            <person name="Liu W."/>
            <person name="Santuari L."/>
            <person name="Cao Q."/>
            <person name="Sharma T."/>
            <person name="Shen D."/>
            <person name="Roswanjaya Y."/>
            <person name="Wardhani T."/>
            <person name="Kalhor M.S."/>
            <person name="Jansen J."/>
            <person name="Van den Hoogen J."/>
            <person name="Gungor B."/>
            <person name="Hartog M."/>
            <person name="Hontelez J."/>
            <person name="Verver J."/>
            <person name="Yang W.-C."/>
            <person name="Schijlen E."/>
            <person name="Repin R."/>
            <person name="Schilthuizen M."/>
            <person name="Schranz E."/>
            <person name="Heidstra R."/>
            <person name="Miyata K."/>
            <person name="Fedorova E."/>
            <person name="Kohlen W."/>
            <person name="Bisseling T."/>
            <person name="Smit S."/>
            <person name="Geurts R."/>
        </authorList>
    </citation>
    <scope>NUCLEOTIDE SEQUENCE [LARGE SCALE GENOMIC DNA]</scope>
    <source>
        <strain evidence="3">cv. WU1-14</strain>
    </source>
</reference>
<keyword evidence="3" id="KW-1185">Reference proteome</keyword>
<dbReference type="OrthoDB" id="1935865at2759"/>
<dbReference type="PANTHER" id="PTHR42648:SF28">
    <property type="entry name" value="TRANSPOSON-ENCODED PROTEIN WITH RIBONUCLEASE H-LIKE AND RETROVIRUS ZINC FINGER-LIKE DOMAINS"/>
    <property type="match status" value="1"/>
</dbReference>